<feature type="compositionally biased region" description="Polar residues" evidence="2">
    <location>
        <begin position="25"/>
        <end position="57"/>
    </location>
</feature>
<proteinExistence type="predicted"/>
<name>A0A9P7Y270_9FUNG</name>
<organism evidence="3 4">
    <name type="scientific">Linnemannia hyalina</name>
    <dbReference type="NCBI Taxonomy" id="64524"/>
    <lineage>
        <taxon>Eukaryota</taxon>
        <taxon>Fungi</taxon>
        <taxon>Fungi incertae sedis</taxon>
        <taxon>Mucoromycota</taxon>
        <taxon>Mortierellomycotina</taxon>
        <taxon>Mortierellomycetes</taxon>
        <taxon>Mortierellales</taxon>
        <taxon>Mortierellaceae</taxon>
        <taxon>Linnemannia</taxon>
    </lineage>
</organism>
<feature type="region of interest" description="Disordered" evidence="2">
    <location>
        <begin position="1"/>
        <end position="216"/>
    </location>
</feature>
<evidence type="ECO:0000313" key="4">
    <source>
        <dbReference type="Proteomes" id="UP000707451"/>
    </source>
</evidence>
<feature type="compositionally biased region" description="Polar residues" evidence="2">
    <location>
        <begin position="150"/>
        <end position="161"/>
    </location>
</feature>
<dbReference type="AlphaFoldDB" id="A0A9P7Y270"/>
<keyword evidence="4" id="KW-1185">Reference proteome</keyword>
<sequence>MDVSESPPNSSHRQHQRNHRYHPHPQNTYAAAPYQTNPDTDTTNAPITPDTSPSSITHLRAVSRMVNSDDSEGDNSTPTQSTISKSSSSSSMRSLVAQGEILSRGGPCRTSLSVKPVSASTTVNVSLPPSSDPGPSTSNTSGRRRHHQDMSQTRSQQSLVSVSGGFNPLLISRSGGNSSDLDSNNGSKSTHESESSNGPDSSSCYPSPTSPDPPSAVAAATLERIQKRITQGQSQLVQYTDMIHKHETDLTGYVTLQSCQQKRREALENEIEVLESAIRQGPSTPVSPLSTLKSTLTERRDLLRNVQRSIDQVQQKIHSTNSQIRHLQRTFVLPIETCLQEDQGELGRLLQLQMPQSQREREQQQHQQ</sequence>
<feature type="coiled-coil region" evidence="1">
    <location>
        <begin position="303"/>
        <end position="330"/>
    </location>
</feature>
<comment type="caution">
    <text evidence="3">The sequence shown here is derived from an EMBL/GenBank/DDBJ whole genome shotgun (WGS) entry which is preliminary data.</text>
</comment>
<feature type="compositionally biased region" description="Low complexity" evidence="2">
    <location>
        <begin position="172"/>
        <end position="188"/>
    </location>
</feature>
<evidence type="ECO:0000313" key="3">
    <source>
        <dbReference type="EMBL" id="KAG9069931.1"/>
    </source>
</evidence>
<evidence type="ECO:0000256" key="1">
    <source>
        <dbReference type="SAM" id="Coils"/>
    </source>
</evidence>
<feature type="compositionally biased region" description="Low complexity" evidence="2">
    <location>
        <begin position="76"/>
        <end position="94"/>
    </location>
</feature>
<dbReference type="Proteomes" id="UP000707451">
    <property type="component" value="Unassembled WGS sequence"/>
</dbReference>
<dbReference type="OrthoDB" id="2450053at2759"/>
<gene>
    <name evidence="3" type="ORF">KI688_009256</name>
</gene>
<reference evidence="3" key="1">
    <citation type="submission" date="2021-06" db="EMBL/GenBank/DDBJ databases">
        <title>Genome Sequence of Mortierella hyaline Strain SCG-10, a Cold-Adapted, Nitrate-Reducing Fungus Isolated from Soil in Minnesota, USA.</title>
        <authorList>
            <person name="Aldossari N."/>
        </authorList>
    </citation>
    <scope>NUCLEOTIDE SEQUENCE</scope>
    <source>
        <strain evidence="3">SCG-10</strain>
    </source>
</reference>
<feature type="compositionally biased region" description="Basic residues" evidence="2">
    <location>
        <begin position="12"/>
        <end position="23"/>
    </location>
</feature>
<protein>
    <submittedName>
        <fullName evidence="3">Uncharacterized protein</fullName>
    </submittedName>
</protein>
<feature type="compositionally biased region" description="Polar residues" evidence="2">
    <location>
        <begin position="110"/>
        <end position="141"/>
    </location>
</feature>
<keyword evidence="1" id="KW-0175">Coiled coil</keyword>
<dbReference type="EMBL" id="JAHRHY010000004">
    <property type="protein sequence ID" value="KAG9069931.1"/>
    <property type="molecule type" value="Genomic_DNA"/>
</dbReference>
<feature type="compositionally biased region" description="Polar residues" evidence="2">
    <location>
        <begin position="1"/>
        <end position="11"/>
    </location>
</feature>
<evidence type="ECO:0000256" key="2">
    <source>
        <dbReference type="SAM" id="MobiDB-lite"/>
    </source>
</evidence>
<accession>A0A9P7Y270</accession>